<feature type="region of interest" description="Disordered" evidence="1">
    <location>
        <begin position="1"/>
        <end position="30"/>
    </location>
</feature>
<dbReference type="PANTHER" id="PTHR13617:SF14">
    <property type="entry name" value="PROTEIN ABHD18"/>
    <property type="match status" value="1"/>
</dbReference>
<dbReference type="EMBL" id="AP022569">
    <property type="protein sequence ID" value="BBX47396.1"/>
    <property type="molecule type" value="Genomic_DNA"/>
</dbReference>
<dbReference type="SUPFAM" id="SSF53474">
    <property type="entry name" value="alpha/beta-Hydrolases"/>
    <property type="match status" value="1"/>
</dbReference>
<keyword evidence="2" id="KW-0378">Hydrolase</keyword>
<evidence type="ECO:0000256" key="1">
    <source>
        <dbReference type="SAM" id="MobiDB-lite"/>
    </source>
</evidence>
<sequence>MVLASATMATPSGDGARRPQQRSQPGTALDGAIRPLLRTARFVAQPWLKSPYDQSDELPIARPTLALAGQALRDEVVLRGLKVRRPVSAPRAFARINREVIAALKFYEDNGWLDSPRGFFAKPPAPKDVTVSQVKGGRHDFQRIDFRSGYAPRPGEPGRERWLGYTANDREYALLLRHPEPRPWLVCVHGTEMGRAAFDLTAFRAWQLHDEFGLNVVMPVLPMHGPRARGLPKGAVFPGEDILDDVHATAQAVWDIRRLLGWIRSQEPQSQIGLNSLSLGGYIAGLVASLESGLTCAILGVPVADVVDVLSHHAGLAHNDPRRRTLELAAPLGRMVSPLSLTPLVPPLGRFIYAGVADRLVHPREQVIRLWEHWGRPQIMWYPGGHIGFFRSRPVQGFVRDALTQSGLLDCPPDPRARPA</sequence>
<evidence type="ECO:0000313" key="3">
    <source>
        <dbReference type="Proteomes" id="UP000465866"/>
    </source>
</evidence>
<dbReference type="Proteomes" id="UP000465866">
    <property type="component" value="Chromosome"/>
</dbReference>
<evidence type="ECO:0000313" key="2">
    <source>
        <dbReference type="EMBL" id="BBX47396.1"/>
    </source>
</evidence>
<organism evidence="2 3">
    <name type="scientific">Mycobacterium cookii</name>
    <dbReference type="NCBI Taxonomy" id="1775"/>
    <lineage>
        <taxon>Bacteria</taxon>
        <taxon>Bacillati</taxon>
        <taxon>Actinomycetota</taxon>
        <taxon>Actinomycetes</taxon>
        <taxon>Mycobacteriales</taxon>
        <taxon>Mycobacteriaceae</taxon>
        <taxon>Mycobacterium</taxon>
    </lineage>
</organism>
<protein>
    <submittedName>
        <fullName evidence="2">Alpha/beta hydrolase</fullName>
    </submittedName>
</protein>
<dbReference type="GO" id="GO:0016787">
    <property type="term" value="F:hydrolase activity"/>
    <property type="evidence" value="ECO:0007669"/>
    <property type="project" value="UniProtKB-KW"/>
</dbReference>
<keyword evidence="3" id="KW-1185">Reference proteome</keyword>
<accession>A0A7I7L044</accession>
<name>A0A7I7L044_9MYCO</name>
<dbReference type="Gene3D" id="3.40.50.1820">
    <property type="entry name" value="alpha/beta hydrolase"/>
    <property type="match status" value="1"/>
</dbReference>
<reference evidence="2 3" key="1">
    <citation type="journal article" date="2019" name="Emerg. Microbes Infect.">
        <title>Comprehensive subspecies identification of 175 nontuberculous mycobacteria species based on 7547 genomic profiles.</title>
        <authorList>
            <person name="Matsumoto Y."/>
            <person name="Kinjo T."/>
            <person name="Motooka D."/>
            <person name="Nabeya D."/>
            <person name="Jung N."/>
            <person name="Uechi K."/>
            <person name="Horii T."/>
            <person name="Iida T."/>
            <person name="Fujita J."/>
            <person name="Nakamura S."/>
        </authorList>
    </citation>
    <scope>NUCLEOTIDE SEQUENCE [LARGE SCALE GENOMIC DNA]</scope>
    <source>
        <strain evidence="2 3">JCM 12404</strain>
    </source>
</reference>
<dbReference type="PANTHER" id="PTHR13617">
    <property type="entry name" value="PROTEIN ABHD18"/>
    <property type="match status" value="1"/>
</dbReference>
<dbReference type="InterPro" id="IPR029058">
    <property type="entry name" value="AB_hydrolase_fold"/>
</dbReference>
<gene>
    <name evidence="2" type="ORF">MCOO_34110</name>
</gene>
<dbReference type="KEGG" id="mcoo:MCOO_34110"/>
<dbReference type="AlphaFoldDB" id="A0A7I7L044"/>
<proteinExistence type="predicted"/>